<feature type="signal peptide" evidence="2">
    <location>
        <begin position="1"/>
        <end position="23"/>
    </location>
</feature>
<proteinExistence type="predicted"/>
<evidence type="ECO:0000256" key="2">
    <source>
        <dbReference type="SAM" id="SignalP"/>
    </source>
</evidence>
<name>A0A852SUC0_9MICO</name>
<keyword evidence="2" id="KW-0732">Signal</keyword>
<evidence type="ECO:0000313" key="4">
    <source>
        <dbReference type="Proteomes" id="UP000589620"/>
    </source>
</evidence>
<evidence type="ECO:0000256" key="1">
    <source>
        <dbReference type="SAM" id="MobiDB-lite"/>
    </source>
</evidence>
<evidence type="ECO:0000313" key="3">
    <source>
        <dbReference type="EMBL" id="NYD72626.1"/>
    </source>
</evidence>
<organism evidence="3 4">
    <name type="scientific">Leifsonia soli</name>
    <dbReference type="NCBI Taxonomy" id="582665"/>
    <lineage>
        <taxon>Bacteria</taxon>
        <taxon>Bacillati</taxon>
        <taxon>Actinomycetota</taxon>
        <taxon>Actinomycetes</taxon>
        <taxon>Micrococcales</taxon>
        <taxon>Microbacteriaceae</taxon>
        <taxon>Leifsonia</taxon>
    </lineage>
</organism>
<keyword evidence="4" id="KW-1185">Reference proteome</keyword>
<reference evidence="3 4" key="1">
    <citation type="submission" date="2020-07" db="EMBL/GenBank/DDBJ databases">
        <title>Sequencing the genomes of 1000 actinobacteria strains.</title>
        <authorList>
            <person name="Klenk H.-P."/>
        </authorList>
    </citation>
    <scope>NUCLEOTIDE SEQUENCE [LARGE SCALE GENOMIC DNA]</scope>
    <source>
        <strain evidence="3 4">DSM 23871</strain>
    </source>
</reference>
<feature type="chain" id="PRO_5038577593" description="Lipoprotein" evidence="2">
    <location>
        <begin position="24"/>
        <end position="154"/>
    </location>
</feature>
<dbReference type="Proteomes" id="UP000589620">
    <property type="component" value="Unassembled WGS sequence"/>
</dbReference>
<dbReference type="EMBL" id="JACCBJ010000001">
    <property type="protein sequence ID" value="NYD72626.1"/>
    <property type="molecule type" value="Genomic_DNA"/>
</dbReference>
<comment type="caution">
    <text evidence="3">The sequence shown here is derived from an EMBL/GenBank/DDBJ whole genome shotgun (WGS) entry which is preliminary data.</text>
</comment>
<feature type="region of interest" description="Disordered" evidence="1">
    <location>
        <begin position="28"/>
        <end position="54"/>
    </location>
</feature>
<dbReference type="AlphaFoldDB" id="A0A852SUC0"/>
<dbReference type="RefSeq" id="WP_179453890.1">
    <property type="nucleotide sequence ID" value="NZ_BAAAPX010000001.1"/>
</dbReference>
<evidence type="ECO:0008006" key="5">
    <source>
        <dbReference type="Google" id="ProtNLM"/>
    </source>
</evidence>
<sequence>MRPRSLRPAIVGGVVLIGCLLSACSSPEGAPAATSTPGTSPSSSASKASTPSPSATIEPVVVVAAVDPDGKHLTASGYVQGLVEESGTCTFVFSREGSADVPVQHDAVADRQTTSCGTVQPDLSQFTRGTWNVVLRYASGGRTYTSQASQVEVP</sequence>
<accession>A0A852SUC0</accession>
<protein>
    <recommendedName>
        <fullName evidence="5">Lipoprotein</fullName>
    </recommendedName>
</protein>
<gene>
    <name evidence="3" type="ORF">BJ963_000145</name>
</gene>
<dbReference type="PROSITE" id="PS51257">
    <property type="entry name" value="PROKAR_LIPOPROTEIN"/>
    <property type="match status" value="1"/>
</dbReference>